<dbReference type="Pfam" id="PF09223">
    <property type="entry name" value="ZinT"/>
    <property type="match status" value="1"/>
</dbReference>
<evidence type="ECO:0000256" key="3">
    <source>
        <dbReference type="SAM" id="SignalP"/>
    </source>
</evidence>
<dbReference type="InterPro" id="IPR012674">
    <property type="entry name" value="Calycin"/>
</dbReference>
<comment type="caution">
    <text evidence="5">The sequence shown here is derived from an EMBL/GenBank/DDBJ whole genome shotgun (WGS) entry which is preliminary data.</text>
</comment>
<feature type="chain" id="PRO_5015566246" evidence="3">
    <location>
        <begin position="27"/>
        <end position="219"/>
    </location>
</feature>
<gene>
    <name evidence="5" type="ORF">CLV80_11917</name>
</gene>
<evidence type="ECO:0000259" key="4">
    <source>
        <dbReference type="Pfam" id="PF09223"/>
    </source>
</evidence>
<evidence type="ECO:0000256" key="1">
    <source>
        <dbReference type="ARBA" id="ARBA00022729"/>
    </source>
</evidence>
<dbReference type="InterPro" id="IPR015304">
    <property type="entry name" value="ZinT_dom"/>
</dbReference>
<dbReference type="EMBL" id="PVTP01000019">
    <property type="protein sequence ID" value="PRY74344.1"/>
    <property type="molecule type" value="Genomic_DNA"/>
</dbReference>
<keyword evidence="2" id="KW-0862">Zinc</keyword>
<organism evidence="5 6">
    <name type="scientific">Yoonia maritima</name>
    <dbReference type="NCBI Taxonomy" id="1435347"/>
    <lineage>
        <taxon>Bacteria</taxon>
        <taxon>Pseudomonadati</taxon>
        <taxon>Pseudomonadota</taxon>
        <taxon>Alphaproteobacteria</taxon>
        <taxon>Rhodobacterales</taxon>
        <taxon>Paracoccaceae</taxon>
        <taxon>Yoonia</taxon>
    </lineage>
</organism>
<dbReference type="RefSeq" id="WP_106359315.1">
    <property type="nucleotide sequence ID" value="NZ_PVTP01000019.1"/>
</dbReference>
<feature type="signal peptide" evidence="3">
    <location>
        <begin position="1"/>
        <end position="26"/>
    </location>
</feature>
<feature type="domain" description="ZinT" evidence="4">
    <location>
        <begin position="43"/>
        <end position="219"/>
    </location>
</feature>
<accession>A0A2T0VTB4</accession>
<evidence type="ECO:0000313" key="6">
    <source>
        <dbReference type="Proteomes" id="UP000238007"/>
    </source>
</evidence>
<dbReference type="Gene3D" id="2.40.128.20">
    <property type="match status" value="1"/>
</dbReference>
<dbReference type="SUPFAM" id="SSF50814">
    <property type="entry name" value="Lipocalins"/>
    <property type="match status" value="1"/>
</dbReference>
<dbReference type="GO" id="GO:0008270">
    <property type="term" value="F:zinc ion binding"/>
    <property type="evidence" value="ECO:0007669"/>
    <property type="project" value="InterPro"/>
</dbReference>
<dbReference type="OrthoDB" id="9810636at2"/>
<keyword evidence="1 3" id="KW-0732">Signal</keyword>
<dbReference type="Proteomes" id="UP000238007">
    <property type="component" value="Unassembled WGS sequence"/>
</dbReference>
<keyword evidence="6" id="KW-1185">Reference proteome</keyword>
<proteinExistence type="predicted"/>
<evidence type="ECO:0000256" key="2">
    <source>
        <dbReference type="ARBA" id="ARBA00022833"/>
    </source>
</evidence>
<evidence type="ECO:0000313" key="5">
    <source>
        <dbReference type="EMBL" id="PRY74344.1"/>
    </source>
</evidence>
<name>A0A2T0VTB4_9RHOB</name>
<reference evidence="5 6" key="1">
    <citation type="submission" date="2018-03" db="EMBL/GenBank/DDBJ databases">
        <title>Genomic Encyclopedia of Archaeal and Bacterial Type Strains, Phase II (KMG-II): from individual species to whole genera.</title>
        <authorList>
            <person name="Goeker M."/>
        </authorList>
    </citation>
    <scope>NUCLEOTIDE SEQUENCE [LARGE SCALE GENOMIC DNA]</scope>
    <source>
        <strain evidence="5 6">DSM 101533</strain>
    </source>
</reference>
<dbReference type="AlphaFoldDB" id="A0A2T0VTB4"/>
<protein>
    <submittedName>
        <fullName evidence="5">Zinc transport system substrate-binding protein</fullName>
    </submittedName>
</protein>
<sequence>MPFTFVKYFSAISLGALITLGVPATAETTHDTAHNHGHAHDSDDIYKGYFADDQIASRQLSDWVGDWQSVYPLLQDGTLDSVMQHKAENGEKTASEYKAYYDIGYATDVNRILIEDGTVTFFRGGNPIQANYAEDGYEVLTYDAGNRGVRFIFEKVGGDADAPGFIQFSDHKIAPGIADHYHLYWGNDRAELLEELTNWPTYFPIDLTGAEIAAEMQAH</sequence>